<dbReference type="EMBL" id="UFSO01000003">
    <property type="protein sequence ID" value="SSY81043.1"/>
    <property type="molecule type" value="Genomic_DNA"/>
</dbReference>
<dbReference type="EMBL" id="UFSO01000002">
    <property type="protein sequence ID" value="SSY70096.1"/>
    <property type="molecule type" value="Genomic_DNA"/>
</dbReference>
<evidence type="ECO:0000313" key="16">
    <source>
        <dbReference type="Proteomes" id="UP000254209"/>
    </source>
</evidence>
<evidence type="ECO:0000313" key="8">
    <source>
        <dbReference type="EMBL" id="SSY71128.1"/>
    </source>
</evidence>
<evidence type="ECO:0000313" key="5">
    <source>
        <dbReference type="EMBL" id="SSY70376.1"/>
    </source>
</evidence>
<evidence type="ECO:0000313" key="7">
    <source>
        <dbReference type="EMBL" id="SSY70969.1"/>
    </source>
</evidence>
<name>A0A376BMM5_9NEIS</name>
<dbReference type="EMBL" id="UFSO01000002">
    <property type="protein sequence ID" value="SSY70770.1"/>
    <property type="molecule type" value="Genomic_DNA"/>
</dbReference>
<dbReference type="EMBL" id="UFSO01000003">
    <property type="protein sequence ID" value="SSY80950.1"/>
    <property type="molecule type" value="Genomic_DNA"/>
</dbReference>
<dbReference type="EMBL" id="UFSO01000003">
    <property type="protein sequence ID" value="SSY79539.1"/>
    <property type="molecule type" value="Genomic_DNA"/>
</dbReference>
<dbReference type="Proteomes" id="UP000254209">
    <property type="component" value="Unassembled WGS sequence"/>
</dbReference>
<dbReference type="AlphaFoldDB" id="A0A376BMM5"/>
<evidence type="ECO:0000313" key="11">
    <source>
        <dbReference type="EMBL" id="SSY80190.1"/>
    </source>
</evidence>
<organism evidence="7 16">
    <name type="scientific">Alysiella crassa</name>
    <dbReference type="NCBI Taxonomy" id="153491"/>
    <lineage>
        <taxon>Bacteria</taxon>
        <taxon>Pseudomonadati</taxon>
        <taxon>Pseudomonadota</taxon>
        <taxon>Betaproteobacteria</taxon>
        <taxon>Neisseriales</taxon>
        <taxon>Neisseriaceae</taxon>
        <taxon>Alysiella</taxon>
    </lineage>
</organism>
<dbReference type="GO" id="GO:0003677">
    <property type="term" value="F:DNA binding"/>
    <property type="evidence" value="ECO:0007669"/>
    <property type="project" value="InterPro"/>
</dbReference>
<evidence type="ECO:0000313" key="14">
    <source>
        <dbReference type="EMBL" id="SSY80950.1"/>
    </source>
</evidence>
<dbReference type="EMBL" id="UFSO01000002">
    <property type="protein sequence ID" value="SSY70376.1"/>
    <property type="molecule type" value="Genomic_DNA"/>
</dbReference>
<evidence type="ECO:0000313" key="15">
    <source>
        <dbReference type="EMBL" id="SSY81043.1"/>
    </source>
</evidence>
<feature type="domain" description="Transposase IS4-like" evidence="1">
    <location>
        <begin position="29"/>
        <end position="82"/>
    </location>
</feature>
<dbReference type="EMBL" id="UFSO01000003">
    <property type="protein sequence ID" value="SSY80056.1"/>
    <property type="molecule type" value="Genomic_DNA"/>
</dbReference>
<dbReference type="GO" id="GO:0006313">
    <property type="term" value="P:DNA transposition"/>
    <property type="evidence" value="ECO:0007669"/>
    <property type="project" value="InterPro"/>
</dbReference>
<dbReference type="InterPro" id="IPR002559">
    <property type="entry name" value="Transposase_11"/>
</dbReference>
<dbReference type="PANTHER" id="PTHR30298:SF0">
    <property type="entry name" value="PROTEIN YBFL-RELATED"/>
    <property type="match status" value="1"/>
</dbReference>
<dbReference type="STRING" id="1120980.GCA_000745955_02439"/>
<evidence type="ECO:0000313" key="3">
    <source>
        <dbReference type="EMBL" id="SSY70096.1"/>
    </source>
</evidence>
<evidence type="ECO:0000313" key="6">
    <source>
        <dbReference type="EMBL" id="SSY70770.1"/>
    </source>
</evidence>
<dbReference type="EMBL" id="UFSO01000002">
    <property type="protein sequence ID" value="SSY70969.1"/>
    <property type="molecule type" value="Genomic_DNA"/>
</dbReference>
<dbReference type="EMBL" id="UFSO01000002">
    <property type="protein sequence ID" value="SSY70274.1"/>
    <property type="molecule type" value="Genomic_DNA"/>
</dbReference>
<evidence type="ECO:0000313" key="12">
    <source>
        <dbReference type="EMBL" id="SSY80545.1"/>
    </source>
</evidence>
<dbReference type="Pfam" id="PF01609">
    <property type="entry name" value="DDE_Tnp_1"/>
    <property type="match status" value="1"/>
</dbReference>
<evidence type="ECO:0000313" key="9">
    <source>
        <dbReference type="EMBL" id="SSY79539.1"/>
    </source>
</evidence>
<evidence type="ECO:0000313" key="2">
    <source>
        <dbReference type="EMBL" id="SSY69980.1"/>
    </source>
</evidence>
<dbReference type="InterPro" id="IPR051698">
    <property type="entry name" value="Transposase_11-like"/>
</dbReference>
<accession>A0A376BMM5</accession>
<gene>
    <name evidence="2" type="ORF">NCTC10283_00043</name>
    <name evidence="3" type="ORF">NCTC10283_00160</name>
    <name evidence="4" type="ORF">NCTC10283_00357</name>
    <name evidence="5" type="ORF">NCTC10283_00464</name>
    <name evidence="6" type="ORF">NCTC10283_00881</name>
    <name evidence="7" type="ORF">NCTC10283_01092</name>
    <name evidence="8" type="ORF">NCTC10283_01268</name>
    <name evidence="9" type="ORF">NCTC10283_01404</name>
    <name evidence="10" type="ORF">NCTC10283_01610</name>
    <name evidence="11" type="ORF">NCTC10283_01744</name>
    <name evidence="12" type="ORF">NCTC10283_02105</name>
    <name evidence="13" type="ORF">NCTC10283_02252</name>
    <name evidence="14" type="ORF">NCTC10283_02514</name>
    <name evidence="15" type="ORF">NCTC10283_02608</name>
</gene>
<reference evidence="7 16" key="1">
    <citation type="submission" date="2018-06" db="EMBL/GenBank/DDBJ databases">
        <authorList>
            <consortium name="Pathogen Informatics"/>
            <person name="Doyle S."/>
        </authorList>
    </citation>
    <scope>NUCLEOTIDE SEQUENCE [LARGE SCALE GENOMIC DNA]</scope>
    <source>
        <strain evidence="7 16">NCTC10283</strain>
    </source>
</reference>
<dbReference type="EMBL" id="UFSO01000003">
    <property type="protein sequence ID" value="SSY80545.1"/>
    <property type="molecule type" value="Genomic_DNA"/>
</dbReference>
<dbReference type="EMBL" id="UFSO01000002">
    <property type="protein sequence ID" value="SSY71128.1"/>
    <property type="molecule type" value="Genomic_DNA"/>
</dbReference>
<dbReference type="EMBL" id="UFSO01000003">
    <property type="protein sequence ID" value="SSY80691.1"/>
    <property type="molecule type" value="Genomic_DNA"/>
</dbReference>
<evidence type="ECO:0000313" key="10">
    <source>
        <dbReference type="EMBL" id="SSY80056.1"/>
    </source>
</evidence>
<protein>
    <submittedName>
        <fullName evidence="7">Transposase</fullName>
    </submittedName>
</protein>
<dbReference type="EMBL" id="UFSO01000002">
    <property type="protein sequence ID" value="SSY69980.1"/>
    <property type="molecule type" value="Genomic_DNA"/>
</dbReference>
<sequence length="109" mass="13239">MIVVHNKYLQNNGTYHHEYRFYLSNICHDNAEYFAKGIMQHWQIENKLHWVKDVQLNEDKSFIRNKNTAACYSVLMSWALNIARFNGFNKWKDWLARFANRIDRIVKMI</sequence>
<dbReference type="GO" id="GO:0004803">
    <property type="term" value="F:transposase activity"/>
    <property type="evidence" value="ECO:0007669"/>
    <property type="project" value="InterPro"/>
</dbReference>
<evidence type="ECO:0000313" key="13">
    <source>
        <dbReference type="EMBL" id="SSY80691.1"/>
    </source>
</evidence>
<evidence type="ECO:0000259" key="1">
    <source>
        <dbReference type="Pfam" id="PF01609"/>
    </source>
</evidence>
<dbReference type="EMBL" id="UFSO01000003">
    <property type="protein sequence ID" value="SSY80190.1"/>
    <property type="molecule type" value="Genomic_DNA"/>
</dbReference>
<keyword evidence="16" id="KW-1185">Reference proteome</keyword>
<dbReference type="PANTHER" id="PTHR30298">
    <property type="entry name" value="H REPEAT-ASSOCIATED PREDICTED TRANSPOSASE"/>
    <property type="match status" value="1"/>
</dbReference>
<evidence type="ECO:0000313" key="4">
    <source>
        <dbReference type="EMBL" id="SSY70274.1"/>
    </source>
</evidence>
<proteinExistence type="predicted"/>